<dbReference type="Pfam" id="PF14657">
    <property type="entry name" value="Arm-DNA-bind_4"/>
    <property type="match status" value="1"/>
</dbReference>
<name>F0EMP2_ENTCA</name>
<dbReference type="HOGENOM" id="CLU_200367_0_0_9"/>
<protein>
    <submittedName>
        <fullName evidence="2">Toxin-antitoxin system, toxin component, PIN family</fullName>
    </submittedName>
</protein>
<reference evidence="2 3" key="1">
    <citation type="submission" date="2011-01" db="EMBL/GenBank/DDBJ databases">
        <authorList>
            <person name="Muzny D."/>
            <person name="Qin X."/>
            <person name="Deng J."/>
            <person name="Jiang H."/>
            <person name="Liu Y."/>
            <person name="Qu J."/>
            <person name="Song X.-Z."/>
            <person name="Zhang L."/>
            <person name="Thornton R."/>
            <person name="Coyle M."/>
            <person name="Francisco L."/>
            <person name="Jackson L."/>
            <person name="Javaid M."/>
            <person name="Korchina V."/>
            <person name="Kovar C."/>
            <person name="Mata R."/>
            <person name="Mathew T."/>
            <person name="Ngo R."/>
            <person name="Nguyen L."/>
            <person name="Nguyen N."/>
            <person name="Okwuonu G."/>
            <person name="Ongeri F."/>
            <person name="Pham C."/>
            <person name="Simmons D."/>
            <person name="Wilczek-Boney K."/>
            <person name="Hale W."/>
            <person name="Jakkamsetti A."/>
            <person name="Pham P."/>
            <person name="Ruth R."/>
            <person name="San Lucas F."/>
            <person name="Warren J."/>
            <person name="Zhang J."/>
            <person name="Zhao Z."/>
            <person name="Zhou C."/>
            <person name="Zhu D."/>
            <person name="Lee S."/>
            <person name="Bess C."/>
            <person name="Blankenburg K."/>
            <person name="Forbes L."/>
            <person name="Fu Q."/>
            <person name="Gubbala S."/>
            <person name="Hirani K."/>
            <person name="Jayaseelan J.C."/>
            <person name="Lara F."/>
            <person name="Munidasa M."/>
            <person name="Palculict T."/>
            <person name="Patil S."/>
            <person name="Pu L.-L."/>
            <person name="Saada N."/>
            <person name="Tang L."/>
            <person name="Weissenberger G."/>
            <person name="Zhu Y."/>
            <person name="Hemphill L."/>
            <person name="Shang Y."/>
            <person name="Youmans B."/>
            <person name="Ayvaz T."/>
            <person name="Ross M."/>
            <person name="Santibanez J."/>
            <person name="Aqrawi P."/>
            <person name="Gross S."/>
            <person name="Joshi V."/>
            <person name="Fowler G."/>
            <person name="Nazareth L."/>
            <person name="Reid J."/>
            <person name="Worley K."/>
            <person name="Petrosino J."/>
            <person name="Highlander S."/>
            <person name="Gibbs R."/>
        </authorList>
    </citation>
    <scope>NUCLEOTIDE SEQUENCE [LARGE SCALE GENOMIC DNA]</scope>
    <source>
        <strain evidence="2 3">ATCC 12755</strain>
    </source>
</reference>
<feature type="domain" description="AP2-like integrase N-terminal" evidence="1">
    <location>
        <begin position="14"/>
        <end position="57"/>
    </location>
</feature>
<dbReference type="RefSeq" id="WP_005236664.1">
    <property type="nucleotide sequence ID" value="NZ_GL872323.1"/>
</dbReference>
<comment type="caution">
    <text evidence="2">The sequence shown here is derived from an EMBL/GenBank/DDBJ whole genome shotgun (WGS) entry which is preliminary data.</text>
</comment>
<evidence type="ECO:0000259" key="1">
    <source>
        <dbReference type="Pfam" id="PF14657"/>
    </source>
</evidence>
<evidence type="ECO:0000313" key="2">
    <source>
        <dbReference type="EMBL" id="EGC68772.1"/>
    </source>
</evidence>
<organism evidence="2 3">
    <name type="scientific">Enterococcus casseliflavus ATCC 12755</name>
    <dbReference type="NCBI Taxonomy" id="888066"/>
    <lineage>
        <taxon>Bacteria</taxon>
        <taxon>Bacillati</taxon>
        <taxon>Bacillota</taxon>
        <taxon>Bacilli</taxon>
        <taxon>Lactobacillales</taxon>
        <taxon>Enterococcaceae</taxon>
        <taxon>Enterococcus</taxon>
    </lineage>
</organism>
<sequence>MIKKYQKKNGDTAYMFKAYLGIDPLTGKKMSTTRRGFKSSQEAKIALARLKVDVKDN</sequence>
<evidence type="ECO:0000313" key="3">
    <source>
        <dbReference type="Proteomes" id="UP000004835"/>
    </source>
</evidence>
<proteinExistence type="predicted"/>
<dbReference type="InterPro" id="IPR028259">
    <property type="entry name" value="AP2-like_int_N"/>
</dbReference>
<dbReference type="Proteomes" id="UP000004835">
    <property type="component" value="Unassembled WGS sequence"/>
</dbReference>
<dbReference type="EMBL" id="AEWT01000026">
    <property type="protein sequence ID" value="EGC68772.1"/>
    <property type="molecule type" value="Genomic_DNA"/>
</dbReference>
<dbReference type="AlphaFoldDB" id="F0EMP2"/>
<gene>
    <name evidence="2" type="ORF">HMPREF9087_2761</name>
</gene>
<accession>F0EMP2</accession>